<organism evidence="1 2">
    <name type="scientific">Colwellia echini</name>
    <dbReference type="NCBI Taxonomy" id="1982103"/>
    <lineage>
        <taxon>Bacteria</taxon>
        <taxon>Pseudomonadati</taxon>
        <taxon>Pseudomonadota</taxon>
        <taxon>Gammaproteobacteria</taxon>
        <taxon>Alteromonadales</taxon>
        <taxon>Colwelliaceae</taxon>
        <taxon>Colwellia</taxon>
    </lineage>
</organism>
<evidence type="ECO:0000313" key="1">
    <source>
        <dbReference type="EMBL" id="TYK66387.1"/>
    </source>
</evidence>
<dbReference type="EMBL" id="PJAI02000004">
    <property type="protein sequence ID" value="TYK66387.1"/>
    <property type="molecule type" value="Genomic_DNA"/>
</dbReference>
<accession>A0ABY3MZE5</accession>
<sequence length="130" mass="15034">MVSKTNYPRDLLFGSWYRNELDEQGNETIEYAQLSADGSFEFMFTTLNSQGEIIEEITELGDWGLVGDIHFTITKDELIGEELFAADLNNADNYQAYKVLALNHQTFHYQHSLTNEEYIMRRVVDNLGHC</sequence>
<reference evidence="1 2" key="1">
    <citation type="submission" date="2019-08" db="EMBL/GenBank/DDBJ databases">
        <title>Microbe sample from Colwellia echini.</title>
        <authorList>
            <person name="Christiansen L."/>
            <person name="Pathiraja D."/>
            <person name="Schultz-Johansen M."/>
            <person name="Choi I.-G."/>
            <person name="Stougaard P."/>
        </authorList>
    </citation>
    <scope>NUCLEOTIDE SEQUENCE [LARGE SCALE GENOMIC DNA]</scope>
    <source>
        <strain evidence="1 2">A3</strain>
    </source>
</reference>
<keyword evidence="2" id="KW-1185">Reference proteome</keyword>
<dbReference type="Proteomes" id="UP000815846">
    <property type="component" value="Unassembled WGS sequence"/>
</dbReference>
<gene>
    <name evidence="1" type="ORF">CWS31_005380</name>
</gene>
<name>A0ABY3MZE5_9GAMM</name>
<evidence type="ECO:0008006" key="3">
    <source>
        <dbReference type="Google" id="ProtNLM"/>
    </source>
</evidence>
<proteinExistence type="predicted"/>
<protein>
    <recommendedName>
        <fullName evidence="3">Lipocalin-like domain-containing protein</fullName>
    </recommendedName>
</protein>
<evidence type="ECO:0000313" key="2">
    <source>
        <dbReference type="Proteomes" id="UP000815846"/>
    </source>
</evidence>
<comment type="caution">
    <text evidence="1">The sequence shown here is derived from an EMBL/GenBank/DDBJ whole genome shotgun (WGS) entry which is preliminary data.</text>
</comment>